<comment type="caution">
    <text evidence="2">The sequence shown here is derived from an EMBL/GenBank/DDBJ whole genome shotgun (WGS) entry which is preliminary data.</text>
</comment>
<evidence type="ECO:0000313" key="2">
    <source>
        <dbReference type="EMBL" id="KAL2629266.1"/>
    </source>
</evidence>
<keyword evidence="3" id="KW-1185">Reference proteome</keyword>
<feature type="region of interest" description="Disordered" evidence="1">
    <location>
        <begin position="46"/>
        <end position="66"/>
    </location>
</feature>
<dbReference type="AlphaFoldDB" id="A0ABD1YER0"/>
<gene>
    <name evidence="2" type="ORF">R1flu_013952</name>
</gene>
<sequence>MGSHSARRLEQTVDPHRETKFLTARGCSACPWAQLSSSTSELRTTFSVPAKSRGSVSSKQSRTTRIQEDLKRHRFLLSMILFKAILMDGDGIAGKISAVRHRVGG</sequence>
<name>A0ABD1YER0_9MARC</name>
<evidence type="ECO:0000256" key="1">
    <source>
        <dbReference type="SAM" id="MobiDB-lite"/>
    </source>
</evidence>
<organism evidence="2 3">
    <name type="scientific">Riccia fluitans</name>
    <dbReference type="NCBI Taxonomy" id="41844"/>
    <lineage>
        <taxon>Eukaryota</taxon>
        <taxon>Viridiplantae</taxon>
        <taxon>Streptophyta</taxon>
        <taxon>Embryophyta</taxon>
        <taxon>Marchantiophyta</taxon>
        <taxon>Marchantiopsida</taxon>
        <taxon>Marchantiidae</taxon>
        <taxon>Marchantiales</taxon>
        <taxon>Ricciaceae</taxon>
        <taxon>Riccia</taxon>
    </lineage>
</organism>
<dbReference type="Proteomes" id="UP001605036">
    <property type="component" value="Unassembled WGS sequence"/>
</dbReference>
<protein>
    <submittedName>
        <fullName evidence="2">Uncharacterized protein</fullName>
    </submittedName>
</protein>
<reference evidence="2 3" key="1">
    <citation type="submission" date="2024-09" db="EMBL/GenBank/DDBJ databases">
        <title>Chromosome-scale assembly of Riccia fluitans.</title>
        <authorList>
            <person name="Paukszto L."/>
            <person name="Sawicki J."/>
            <person name="Karawczyk K."/>
            <person name="Piernik-Szablinska J."/>
            <person name="Szczecinska M."/>
            <person name="Mazdziarz M."/>
        </authorList>
    </citation>
    <scope>NUCLEOTIDE SEQUENCE [LARGE SCALE GENOMIC DNA]</scope>
    <source>
        <strain evidence="2">Rf_01</strain>
        <tissue evidence="2">Aerial parts of the thallus</tissue>
    </source>
</reference>
<feature type="compositionally biased region" description="Polar residues" evidence="1">
    <location>
        <begin position="54"/>
        <end position="64"/>
    </location>
</feature>
<proteinExistence type="predicted"/>
<dbReference type="EMBL" id="JBHFFA010000004">
    <property type="protein sequence ID" value="KAL2629266.1"/>
    <property type="molecule type" value="Genomic_DNA"/>
</dbReference>
<accession>A0ABD1YER0</accession>
<evidence type="ECO:0000313" key="3">
    <source>
        <dbReference type="Proteomes" id="UP001605036"/>
    </source>
</evidence>